<dbReference type="STRING" id="243365.CV_3666"/>
<keyword evidence="2" id="KW-0808">Transferase</keyword>
<dbReference type="PANTHER" id="PTHR43792:SF1">
    <property type="entry name" value="N-ACETYLTRANSFERASE DOMAIN-CONTAINING PROTEIN"/>
    <property type="match status" value="1"/>
</dbReference>
<gene>
    <name evidence="2" type="ordered locus">CV_3666</name>
</gene>
<dbReference type="Gene3D" id="3.40.630.30">
    <property type="match status" value="1"/>
</dbReference>
<dbReference type="Pfam" id="PF13302">
    <property type="entry name" value="Acetyltransf_3"/>
    <property type="match status" value="1"/>
</dbReference>
<dbReference type="InterPro" id="IPR000182">
    <property type="entry name" value="GNAT_dom"/>
</dbReference>
<evidence type="ECO:0000313" key="2">
    <source>
        <dbReference type="EMBL" id="AAQ61328.1"/>
    </source>
</evidence>
<dbReference type="InterPro" id="IPR016181">
    <property type="entry name" value="Acyl_CoA_acyltransferase"/>
</dbReference>
<dbReference type="OrthoDB" id="9801656at2"/>
<dbReference type="AlphaFoldDB" id="Q7MBD7"/>
<dbReference type="GO" id="GO:0016747">
    <property type="term" value="F:acyltransferase activity, transferring groups other than amino-acyl groups"/>
    <property type="evidence" value="ECO:0007669"/>
    <property type="project" value="InterPro"/>
</dbReference>
<dbReference type="InterPro" id="IPR051531">
    <property type="entry name" value="N-acetyltransferase"/>
</dbReference>
<dbReference type="SUPFAM" id="SSF55729">
    <property type="entry name" value="Acyl-CoA N-acyltransferases (Nat)"/>
    <property type="match status" value="1"/>
</dbReference>
<keyword evidence="3" id="KW-1185">Reference proteome</keyword>
<dbReference type="PANTHER" id="PTHR43792">
    <property type="entry name" value="GNAT FAMILY, PUTATIVE (AFU_ORTHOLOGUE AFUA_3G00765)-RELATED-RELATED"/>
    <property type="match status" value="1"/>
</dbReference>
<evidence type="ECO:0000313" key="3">
    <source>
        <dbReference type="Proteomes" id="UP000001424"/>
    </source>
</evidence>
<dbReference type="HOGENOM" id="CLU_013985_3_1_4"/>
<protein>
    <submittedName>
        <fullName evidence="2">Probable Acetyltransferase</fullName>
    </submittedName>
</protein>
<feature type="domain" description="N-acetyltransferase" evidence="1">
    <location>
        <begin position="9"/>
        <end position="172"/>
    </location>
</feature>
<dbReference type="Proteomes" id="UP000001424">
    <property type="component" value="Chromosome"/>
</dbReference>
<evidence type="ECO:0000259" key="1">
    <source>
        <dbReference type="PROSITE" id="PS51186"/>
    </source>
</evidence>
<dbReference type="RefSeq" id="WP_011137213.1">
    <property type="nucleotide sequence ID" value="NC_005085.1"/>
</dbReference>
<accession>Q7MBD7</accession>
<sequence length="188" mass="20365">MLRIQTERLLLRAVNAGDAEALYAIFGDPETNRYNPHGPFPSLEHARLQLAGWMKEWERHGFGRWAVASKDDAGRVIGFGGLNYSDYGGRDRLNLGYRFAPSAWGQGLASEMAGQALRCAFEELAAPAVFAKVRPANLPSIRVLLRLGFRHHGSLRDIPAAPASLVYALRAPTAGNADANEKPAGGGL</sequence>
<organism evidence="2 3">
    <name type="scientific">Chromobacterium violaceum (strain ATCC 12472 / DSM 30191 / JCM 1249 / CCUG 213 / NBRC 12614 / NCIMB 9131 / NCTC 9757 / MK)</name>
    <dbReference type="NCBI Taxonomy" id="243365"/>
    <lineage>
        <taxon>Bacteria</taxon>
        <taxon>Pseudomonadati</taxon>
        <taxon>Pseudomonadota</taxon>
        <taxon>Betaproteobacteria</taxon>
        <taxon>Neisseriales</taxon>
        <taxon>Chromobacteriaceae</taxon>
        <taxon>Chromobacterium</taxon>
    </lineage>
</organism>
<dbReference type="PROSITE" id="PS51186">
    <property type="entry name" value="GNAT"/>
    <property type="match status" value="1"/>
</dbReference>
<reference evidence="2 3" key="1">
    <citation type="journal article" date="2003" name="Proc. Natl. Acad. Sci. U.S.A.">
        <title>The complete genome sequence of Chromobacterium violaceum reveals remarkable and exploitable bacterial adaptability.</title>
        <authorList>
            <person name="Vasconcelos A.T.R."/>
            <person name="de Almeida D.F."/>
            <person name="Almeida F.C."/>
            <person name="de Almeida L.G.P."/>
            <person name="de Almeida R."/>
            <person name="Goncalves J.A.A."/>
            <person name="Andrade E.M."/>
            <person name="Antonio R.V."/>
            <person name="Araripe J."/>
            <person name="de Araujo M.F.F."/>
            <person name="Filho S.A."/>
            <person name="Azevedo V."/>
            <person name="Batista A.J."/>
            <person name="Bataus L.A.M."/>
            <person name="Batista J.S."/>
            <person name="Belo A."/>
            <person name="vander Berg C."/>
            <person name="Blamey J."/>
            <person name="Bogo M."/>
            <person name="Bonato S."/>
            <person name="Bordignon J."/>
            <person name="Brito C.A."/>
            <person name="Brocchi M."/>
            <person name="Burity H.A."/>
            <person name="Camargo A.A."/>
            <person name="Cardoso D.D.P."/>
            <person name="Carneiro N.P."/>
            <person name="Carraro D.M."/>
            <person name="Carvalho C.M.B."/>
            <person name="Cascardo J.C.M."/>
            <person name="Cavada B.S."/>
            <person name="Chueire L.M.O."/>
            <person name="Pasa T.B.C."/>
            <person name="Duran N."/>
            <person name="Fagundes N."/>
            <person name="Falcao C.L."/>
            <person name="Fantinatti F."/>
            <person name="Farias I.P."/>
            <person name="Felipe M.S.S."/>
            <person name="Ferrari L.P."/>
            <person name="Ferro J.A."/>
            <person name="Ferro M.I.T."/>
            <person name="Franco G.R."/>
            <person name="Freitas N.S.A."/>
            <person name="Furlan L.R."/>
            <person name="Gazzinelli R.T."/>
            <person name="Gomes E.A."/>
            <person name="Goncalves P.R."/>
            <person name="Grangeiro T.B."/>
            <person name="Grattapaglia D."/>
            <person name="Grisard E.C."/>
            <person name="Guimaraes C.T."/>
            <person name="Hanna E.S."/>
            <person name="Hungria M."/>
            <person name="Jardim S.N."/>
            <person name="Laurino J."/>
            <person name="Leoi L.C.T."/>
            <person name="Fassarella L."/>
            <person name="Lima A."/>
            <person name="Loureiro M.F."/>
            <person name="Lyra M.C.P."/>
            <person name="Macedo M."/>
            <person name="Madeira H.M.F."/>
            <person name="Manfio G.P."/>
            <person name="Maranhao A.Q."/>
            <person name="Martins W.S."/>
            <person name="di Mauro S.M.Z."/>
            <person name="de Medeiros S.R.B."/>
            <person name="Meissner R.D.V."/>
            <person name="Menck C.F.M."/>
            <person name="Moreira M.A.M."/>
            <person name="Nascimento F.F."/>
            <person name="Nicolas M.F."/>
            <person name="Oliveira J.G."/>
            <person name="Oliveira S.C."/>
            <person name="Paixao R.F.C."/>
            <person name="Parente J.A."/>
            <person name="Pedrosa F.O."/>
            <person name="Pena S.J.D."/>
            <person name="Perreira J.O."/>
            <person name="Perreira M."/>
            <person name="Pinto L.S.R.C."/>
            <person name="Pinto L.S."/>
            <person name="Porto J.I.R."/>
            <person name="Potrich D.P."/>
            <person name="Neto C.E.R."/>
            <person name="Reis A.M.M."/>
            <person name="Rigo L.U."/>
            <person name="Rondinelli E."/>
            <person name="dos Santos E.B.P."/>
            <person name="Santos F.R."/>
            <person name="Schneider M.P.C."/>
            <person name="Seuanez H.N."/>
            <person name="Silva A.M.R."/>
            <person name="da Silva A.L.C."/>
            <person name="Silva D.W."/>
            <person name="Silva R."/>
            <person name="Simoes I.C."/>
            <person name="Simon D."/>
            <person name="Soares C.M.A."/>
            <person name="Soares R.B.A."/>
            <person name="Souza E.M."/>
            <person name="Souza K.R.L."/>
            <person name="Souza R.C."/>
            <person name="Steffens M.B.R."/>
            <person name="Steindel M."/>
            <person name="Teixeira S.R."/>
            <person name="Urmenyi T."/>
            <person name="Vettore A."/>
            <person name="Wassem R."/>
            <person name="Zaha A."/>
            <person name="Simpson A.J.G."/>
        </authorList>
    </citation>
    <scope>NUCLEOTIDE SEQUENCE [LARGE SCALE GENOMIC DNA]</scope>
    <source>
        <strain evidence="3">ATCC 12472 / DSM 30191 / JCM 1249 / NBRC 12614 / NCIMB 9131 / NCTC 9757</strain>
    </source>
</reference>
<dbReference type="KEGG" id="cvi:CV_3666"/>
<name>Q7MBD7_CHRVO</name>
<dbReference type="eggNOG" id="COG1670">
    <property type="taxonomic scope" value="Bacteria"/>
</dbReference>
<proteinExistence type="predicted"/>
<dbReference type="EMBL" id="AE016825">
    <property type="protein sequence ID" value="AAQ61328.1"/>
    <property type="molecule type" value="Genomic_DNA"/>
</dbReference>